<dbReference type="EMBL" id="JH598375">
    <property type="status" value="NOT_ANNOTATED_CDS"/>
    <property type="molecule type" value="Genomic_DNA"/>
</dbReference>
<dbReference type="HOGENOM" id="CLU_2125856_0_0_1"/>
<evidence type="ECO:0000313" key="2">
    <source>
        <dbReference type="EnsemblProtists" id="HpaP807180"/>
    </source>
</evidence>
<dbReference type="VEuPathDB" id="FungiDB:HpaG807180"/>
<dbReference type="EnsemblProtists" id="HpaT807180">
    <property type="protein sequence ID" value="HpaP807180"/>
    <property type="gene ID" value="HpaG807180"/>
</dbReference>
<dbReference type="AlphaFoldDB" id="M4BL95"/>
<dbReference type="Proteomes" id="UP000011713">
    <property type="component" value="Unassembled WGS sequence"/>
</dbReference>
<name>M4BL95_HYAAE</name>
<evidence type="ECO:0000256" key="1">
    <source>
        <dbReference type="SAM" id="MobiDB-lite"/>
    </source>
</evidence>
<feature type="region of interest" description="Disordered" evidence="1">
    <location>
        <begin position="28"/>
        <end position="54"/>
    </location>
</feature>
<dbReference type="InParanoid" id="M4BL95"/>
<reference evidence="2" key="2">
    <citation type="submission" date="2015-06" db="UniProtKB">
        <authorList>
            <consortium name="EnsemblProtists"/>
        </authorList>
    </citation>
    <scope>IDENTIFICATION</scope>
    <source>
        <strain evidence="2">Emoy2</strain>
    </source>
</reference>
<evidence type="ECO:0000313" key="3">
    <source>
        <dbReference type="Proteomes" id="UP000011713"/>
    </source>
</evidence>
<sequence>MRQWAEVVEGTYRRPKVEVEICGKAQEVSKRRSVDEGDDERMIGDSTDGVDDGRFVTRMHSGTRAGFEVAVVVQRARRAAARGRPATFRGDDSRYCSIDRLLISMRGRSIDIVV</sequence>
<keyword evidence="3" id="KW-1185">Reference proteome</keyword>
<protein>
    <submittedName>
        <fullName evidence="2">Uncharacterized protein</fullName>
    </submittedName>
</protein>
<feature type="compositionally biased region" description="Basic and acidic residues" evidence="1">
    <location>
        <begin position="28"/>
        <end position="43"/>
    </location>
</feature>
<organism evidence="2 3">
    <name type="scientific">Hyaloperonospora arabidopsidis (strain Emoy2)</name>
    <name type="common">Downy mildew agent</name>
    <name type="synonym">Peronospora arabidopsidis</name>
    <dbReference type="NCBI Taxonomy" id="559515"/>
    <lineage>
        <taxon>Eukaryota</taxon>
        <taxon>Sar</taxon>
        <taxon>Stramenopiles</taxon>
        <taxon>Oomycota</taxon>
        <taxon>Peronosporomycetes</taxon>
        <taxon>Peronosporales</taxon>
        <taxon>Peronosporaceae</taxon>
        <taxon>Hyaloperonospora</taxon>
    </lineage>
</organism>
<accession>M4BL95</accession>
<proteinExistence type="predicted"/>
<reference evidence="3" key="1">
    <citation type="journal article" date="2010" name="Science">
        <title>Signatures of adaptation to obligate biotrophy in the Hyaloperonospora arabidopsidis genome.</title>
        <authorList>
            <person name="Baxter L."/>
            <person name="Tripathy S."/>
            <person name="Ishaque N."/>
            <person name="Boot N."/>
            <person name="Cabral A."/>
            <person name="Kemen E."/>
            <person name="Thines M."/>
            <person name="Ah-Fong A."/>
            <person name="Anderson R."/>
            <person name="Badejoko W."/>
            <person name="Bittner-Eddy P."/>
            <person name="Boore J.L."/>
            <person name="Chibucos M.C."/>
            <person name="Coates M."/>
            <person name="Dehal P."/>
            <person name="Delehaunty K."/>
            <person name="Dong S."/>
            <person name="Downton P."/>
            <person name="Dumas B."/>
            <person name="Fabro G."/>
            <person name="Fronick C."/>
            <person name="Fuerstenberg S.I."/>
            <person name="Fulton L."/>
            <person name="Gaulin E."/>
            <person name="Govers F."/>
            <person name="Hughes L."/>
            <person name="Humphray S."/>
            <person name="Jiang R.H."/>
            <person name="Judelson H."/>
            <person name="Kamoun S."/>
            <person name="Kyung K."/>
            <person name="Meijer H."/>
            <person name="Minx P."/>
            <person name="Morris P."/>
            <person name="Nelson J."/>
            <person name="Phuntumart V."/>
            <person name="Qutob D."/>
            <person name="Rehmany A."/>
            <person name="Rougon-Cardoso A."/>
            <person name="Ryden P."/>
            <person name="Torto-Alalibo T."/>
            <person name="Studholme D."/>
            <person name="Wang Y."/>
            <person name="Win J."/>
            <person name="Wood J."/>
            <person name="Clifton S.W."/>
            <person name="Rogers J."/>
            <person name="Van den Ackerveken G."/>
            <person name="Jones J.D."/>
            <person name="McDowell J.M."/>
            <person name="Beynon J."/>
            <person name="Tyler B.M."/>
        </authorList>
    </citation>
    <scope>NUCLEOTIDE SEQUENCE [LARGE SCALE GENOMIC DNA]</scope>
    <source>
        <strain evidence="3">Emoy2</strain>
    </source>
</reference>